<name>A0A0F8WHC5_9ZZZZ</name>
<gene>
    <name evidence="1" type="ORF">LCGC14_3066120</name>
</gene>
<dbReference type="AlphaFoldDB" id="A0A0F8WHC5"/>
<protein>
    <submittedName>
        <fullName evidence="1">Uncharacterized protein</fullName>
    </submittedName>
</protein>
<accession>A0A0F8WHC5</accession>
<organism evidence="1">
    <name type="scientific">marine sediment metagenome</name>
    <dbReference type="NCBI Taxonomy" id="412755"/>
    <lineage>
        <taxon>unclassified sequences</taxon>
        <taxon>metagenomes</taxon>
        <taxon>ecological metagenomes</taxon>
    </lineage>
</organism>
<feature type="non-terminal residue" evidence="1">
    <location>
        <position position="60"/>
    </location>
</feature>
<proteinExistence type="predicted"/>
<dbReference type="EMBL" id="LAZR01065075">
    <property type="protein sequence ID" value="KKK56277.1"/>
    <property type="molecule type" value="Genomic_DNA"/>
</dbReference>
<comment type="caution">
    <text evidence="1">The sequence shown here is derived from an EMBL/GenBank/DDBJ whole genome shotgun (WGS) entry which is preliminary data.</text>
</comment>
<evidence type="ECO:0000313" key="1">
    <source>
        <dbReference type="EMBL" id="KKK56277.1"/>
    </source>
</evidence>
<reference evidence="1" key="1">
    <citation type="journal article" date="2015" name="Nature">
        <title>Complex archaea that bridge the gap between prokaryotes and eukaryotes.</title>
        <authorList>
            <person name="Spang A."/>
            <person name="Saw J.H."/>
            <person name="Jorgensen S.L."/>
            <person name="Zaremba-Niedzwiedzka K."/>
            <person name="Martijn J."/>
            <person name="Lind A.E."/>
            <person name="van Eijk R."/>
            <person name="Schleper C."/>
            <person name="Guy L."/>
            <person name="Ettema T.J."/>
        </authorList>
    </citation>
    <scope>NUCLEOTIDE SEQUENCE</scope>
</reference>
<sequence length="60" mass="6805">MLERRRLGRQIVIYNRSYGVYLGSAMGLGFWSKLDPVGQDAAVTFPSVREAKRAVSNWET</sequence>